<name>A0A0S6VYE4_9BACT</name>
<evidence type="ECO:0000313" key="2">
    <source>
        <dbReference type="Proteomes" id="UP000030700"/>
    </source>
</evidence>
<organism evidence="1">
    <name type="scientific">Candidatus Moduliflexus flocculans</name>
    <dbReference type="NCBI Taxonomy" id="1499966"/>
    <lineage>
        <taxon>Bacteria</taxon>
        <taxon>Candidatus Moduliflexota</taxon>
        <taxon>Candidatus Moduliflexia</taxon>
        <taxon>Candidatus Moduliflexales</taxon>
        <taxon>Candidatus Moduliflexaceae</taxon>
    </lineage>
</organism>
<protein>
    <recommendedName>
        <fullName evidence="3">Alpha amylase catalytic region</fullName>
    </recommendedName>
</protein>
<dbReference type="Proteomes" id="UP000030700">
    <property type="component" value="Unassembled WGS sequence"/>
</dbReference>
<dbReference type="SUPFAM" id="SSF51445">
    <property type="entry name" value="(Trans)glycosidases"/>
    <property type="match status" value="1"/>
</dbReference>
<keyword evidence="2" id="KW-1185">Reference proteome</keyword>
<dbReference type="AlphaFoldDB" id="A0A0S6VYE4"/>
<accession>A0A0S6VYE4</accession>
<gene>
    <name evidence="1" type="ORF">U14_01175</name>
</gene>
<evidence type="ECO:0000313" key="1">
    <source>
        <dbReference type="EMBL" id="GAK49950.1"/>
    </source>
</evidence>
<dbReference type="Gene3D" id="3.20.20.80">
    <property type="entry name" value="Glycosidases"/>
    <property type="match status" value="1"/>
</dbReference>
<evidence type="ECO:0008006" key="3">
    <source>
        <dbReference type="Google" id="ProtNLM"/>
    </source>
</evidence>
<dbReference type="HOGENOM" id="CLU_392645_0_0_0"/>
<dbReference type="STRING" id="1499966.U14_01175"/>
<reference evidence="1" key="1">
    <citation type="journal article" date="2015" name="PeerJ">
        <title>First genomic representation of candidate bacterial phylum KSB3 points to enhanced environmental sensing as a trigger of wastewater bulking.</title>
        <authorList>
            <person name="Sekiguchi Y."/>
            <person name="Ohashi A."/>
            <person name="Parks D.H."/>
            <person name="Yamauchi T."/>
            <person name="Tyson G.W."/>
            <person name="Hugenholtz P."/>
        </authorList>
    </citation>
    <scope>NUCLEOTIDE SEQUENCE [LARGE SCALE GENOMIC DNA]</scope>
</reference>
<dbReference type="EMBL" id="DF820455">
    <property type="protein sequence ID" value="GAK49950.1"/>
    <property type="molecule type" value="Genomic_DNA"/>
</dbReference>
<sequence length="702" mass="80453">MTPNVYQEFVDCWRDPFQREAHISSYVSQNASFIPLLPEHLLQLSVQETLNILRARFGAAIDMAISQEYAQTGRPSGVLPEALRSAVANEPDCRWLQRCNMVGVNVRTLGNFWNLVKYALTLPQSQDAIQLLPIWEPGVVGSLYGMSSWELNPEFFSVELAETCPHLDTKERQLRAVINLLHVMGKTVGMDVVPHTDRFSQMVLSYPEYFEWLQRQDAEIISHDEFLFEAVQQKIMTFLAQHGAAVASEPIPTERTIFFSEKTDEARRLRILFGNPADVEFRQTRRNLLIQHIFSYGYEPVPATMAPPFRGMIPDRREEAKGVDGNGMIWRDFVITKPQAMSRVFGPLARYKLYHPRNRNRDWELDFDRPHVAAWNYVCEHYADAQRRYGLDFMRGDMAHVQMRPGGVPRHIDRYYDILGAVKQHVQHANHTPFFGYFAETFLAPRDVFGYGEELDHLEAADADATLGDLQSTCVGSPVFLQRFRQYADWAETRGCKPSFTLMTGDKDDPRFDEFYRHGSDVRLFIALFLTNMPSYMGAGFETRDIHYAPAPNEHYTKLYVFHETAGPKATNGAYIWGKNGVLFSRLTRLRLYAETIWATIRDVDCRWLIAPDTTGDNPVLAWTQQDDPRYLFIVNTSPERTVGRTGIPLMPQTLELRLEFSTIDDGQNAEDACLTSNGKHYQLSSLLPGEGRVYRVSSPVE</sequence>
<dbReference type="InterPro" id="IPR017853">
    <property type="entry name" value="GH"/>
</dbReference>
<proteinExistence type="predicted"/>